<evidence type="ECO:0000313" key="2">
    <source>
        <dbReference type="Proteomes" id="UP000193411"/>
    </source>
</evidence>
<name>A0A1Y2HV96_9FUNG</name>
<keyword evidence="2" id="KW-1185">Reference proteome</keyword>
<accession>A0A1Y2HV96</accession>
<reference evidence="1 2" key="1">
    <citation type="submission" date="2016-07" db="EMBL/GenBank/DDBJ databases">
        <title>Pervasive Adenine N6-methylation of Active Genes in Fungi.</title>
        <authorList>
            <consortium name="DOE Joint Genome Institute"/>
            <person name="Mondo S.J."/>
            <person name="Dannebaum R.O."/>
            <person name="Kuo R.C."/>
            <person name="Labutti K."/>
            <person name="Haridas S."/>
            <person name="Kuo A."/>
            <person name="Salamov A."/>
            <person name="Ahrendt S.R."/>
            <person name="Lipzen A."/>
            <person name="Sullivan W."/>
            <person name="Andreopoulos W.B."/>
            <person name="Clum A."/>
            <person name="Lindquist E."/>
            <person name="Daum C."/>
            <person name="Ramamoorthy G.K."/>
            <person name="Gryganskyi A."/>
            <person name="Culley D."/>
            <person name="Magnuson J.K."/>
            <person name="James T.Y."/>
            <person name="O'Malley M.A."/>
            <person name="Stajich J.E."/>
            <person name="Spatafora J.W."/>
            <person name="Visel A."/>
            <person name="Grigoriev I.V."/>
        </authorList>
    </citation>
    <scope>NUCLEOTIDE SEQUENCE [LARGE SCALE GENOMIC DNA]</scope>
    <source>
        <strain evidence="1 2">PL171</strain>
    </source>
</reference>
<organism evidence="1 2">
    <name type="scientific">Catenaria anguillulae PL171</name>
    <dbReference type="NCBI Taxonomy" id="765915"/>
    <lineage>
        <taxon>Eukaryota</taxon>
        <taxon>Fungi</taxon>
        <taxon>Fungi incertae sedis</taxon>
        <taxon>Blastocladiomycota</taxon>
        <taxon>Blastocladiomycetes</taxon>
        <taxon>Blastocladiales</taxon>
        <taxon>Catenariaceae</taxon>
        <taxon>Catenaria</taxon>
    </lineage>
</organism>
<gene>
    <name evidence="1" type="ORF">BCR44DRAFT_33167</name>
</gene>
<proteinExistence type="predicted"/>
<comment type="caution">
    <text evidence="1">The sequence shown here is derived from an EMBL/GenBank/DDBJ whole genome shotgun (WGS) entry which is preliminary data.</text>
</comment>
<sequence length="189" mass="21236">MCSRRAAPKPSSGPLARSFKRVCHPPARATLVSESHAGSFPTSRRWEPCERTLVSAPPAFIPNLPYDRICRPRTTVKLKRIERSALPFACQFALVPALHFFDTMGRTDGKRSKTRGRAKRSRTIKTYIAVKTPAPPIKGQYVCDSGALSDPDDEEHEETYVCEYPSQTDLSPFSYARLVLHTTPRHHTN</sequence>
<evidence type="ECO:0000313" key="1">
    <source>
        <dbReference type="EMBL" id="ORZ38535.1"/>
    </source>
</evidence>
<protein>
    <submittedName>
        <fullName evidence="1">Uncharacterized protein</fullName>
    </submittedName>
</protein>
<dbReference type="EMBL" id="MCFL01000008">
    <property type="protein sequence ID" value="ORZ38535.1"/>
    <property type="molecule type" value="Genomic_DNA"/>
</dbReference>
<dbReference type="Proteomes" id="UP000193411">
    <property type="component" value="Unassembled WGS sequence"/>
</dbReference>
<dbReference type="AlphaFoldDB" id="A0A1Y2HV96"/>